<feature type="transmembrane region" description="Helical" evidence="4">
    <location>
        <begin position="96"/>
        <end position="119"/>
    </location>
</feature>
<gene>
    <name evidence="5" type="ORF">ACFQXB_04965</name>
</gene>
<keyword evidence="2 4" id="KW-1133">Transmembrane helix</keyword>
<evidence type="ECO:0000313" key="6">
    <source>
        <dbReference type="Proteomes" id="UP001596516"/>
    </source>
</evidence>
<feature type="transmembrane region" description="Helical" evidence="4">
    <location>
        <begin position="331"/>
        <end position="351"/>
    </location>
</feature>
<organism evidence="5 6">
    <name type="scientific">Plastorhodobacter daqingensis</name>
    <dbReference type="NCBI Taxonomy" id="1387281"/>
    <lineage>
        <taxon>Bacteria</taxon>
        <taxon>Pseudomonadati</taxon>
        <taxon>Pseudomonadota</taxon>
        <taxon>Alphaproteobacteria</taxon>
        <taxon>Rhodobacterales</taxon>
        <taxon>Paracoccaceae</taxon>
        <taxon>Plastorhodobacter</taxon>
    </lineage>
</organism>
<protein>
    <submittedName>
        <fullName evidence="5">MFS transporter</fullName>
    </submittedName>
</protein>
<feature type="transmembrane region" description="Helical" evidence="4">
    <location>
        <begin position="43"/>
        <end position="60"/>
    </location>
</feature>
<dbReference type="Proteomes" id="UP001596516">
    <property type="component" value="Unassembled WGS sequence"/>
</dbReference>
<feature type="transmembrane region" description="Helical" evidence="4">
    <location>
        <begin position="277"/>
        <end position="295"/>
    </location>
</feature>
<evidence type="ECO:0000256" key="3">
    <source>
        <dbReference type="ARBA" id="ARBA00023136"/>
    </source>
</evidence>
<feature type="transmembrane region" description="Helical" evidence="4">
    <location>
        <begin position="131"/>
        <end position="156"/>
    </location>
</feature>
<proteinExistence type="predicted"/>
<dbReference type="EMBL" id="JBHTFQ010000002">
    <property type="protein sequence ID" value="MFC7703541.1"/>
    <property type="molecule type" value="Genomic_DNA"/>
</dbReference>
<evidence type="ECO:0000256" key="1">
    <source>
        <dbReference type="ARBA" id="ARBA00022692"/>
    </source>
</evidence>
<dbReference type="Gene3D" id="1.20.1250.20">
    <property type="entry name" value="MFS general substrate transporter like domains"/>
    <property type="match status" value="1"/>
</dbReference>
<dbReference type="InterPro" id="IPR011701">
    <property type="entry name" value="MFS"/>
</dbReference>
<keyword evidence="6" id="KW-1185">Reference proteome</keyword>
<dbReference type="Pfam" id="PF07690">
    <property type="entry name" value="MFS_1"/>
    <property type="match status" value="1"/>
</dbReference>
<keyword evidence="3 4" id="KW-0472">Membrane</keyword>
<sequence>MRNGAVWALAVGQTLGYASLFYIFAALILWWEADLGWDRATLALGPMLAVALAGLAAPLAGRLVDRGLGPELLGAGPVLGAAALALLAVADRPAVYLAAWAGLGLAQGACLYEVCFAFLIRRFGSAARPAIIRVTLVAGFASTLAFPAGAALSGALGWRGAVWVAAAVVLGVMAPLQALAARAIRRSAPPPRPATLEADRGALGRALRQGGFWGLASVFALVSLNHWMLISFLVPVLSERGMSGTLAVTAASCVGPAQVAGRILLMRWESRIGTAQATLITMAGLVLGALLLLAAGLAPLLAFGFALVQGAALGVMTILRPILVAETLGQAGYGAIAGALSLPPLAASAAAPVTGAVLLSAGGAGALIGASLALAVAALAGAAILLRKA</sequence>
<accession>A0ABW2UJ20</accession>
<feature type="transmembrane region" description="Helical" evidence="4">
    <location>
        <begin position="212"/>
        <end position="234"/>
    </location>
</feature>
<feature type="transmembrane region" description="Helical" evidence="4">
    <location>
        <begin position="357"/>
        <end position="386"/>
    </location>
</feature>
<comment type="caution">
    <text evidence="5">The sequence shown here is derived from an EMBL/GenBank/DDBJ whole genome shotgun (WGS) entry which is preliminary data.</text>
</comment>
<feature type="transmembrane region" description="Helical" evidence="4">
    <location>
        <begin position="246"/>
        <end position="265"/>
    </location>
</feature>
<feature type="transmembrane region" description="Helical" evidence="4">
    <location>
        <begin position="162"/>
        <end position="184"/>
    </location>
</feature>
<feature type="transmembrane region" description="Helical" evidence="4">
    <location>
        <begin position="72"/>
        <end position="90"/>
    </location>
</feature>
<dbReference type="SUPFAM" id="SSF103473">
    <property type="entry name" value="MFS general substrate transporter"/>
    <property type="match status" value="1"/>
</dbReference>
<keyword evidence="1 4" id="KW-0812">Transmembrane</keyword>
<feature type="transmembrane region" description="Helical" evidence="4">
    <location>
        <begin position="7"/>
        <end position="31"/>
    </location>
</feature>
<feature type="transmembrane region" description="Helical" evidence="4">
    <location>
        <begin position="301"/>
        <end position="319"/>
    </location>
</feature>
<name>A0ABW2UJ20_9RHOB</name>
<evidence type="ECO:0000256" key="4">
    <source>
        <dbReference type="SAM" id="Phobius"/>
    </source>
</evidence>
<dbReference type="RefSeq" id="WP_377400026.1">
    <property type="nucleotide sequence ID" value="NZ_JBHTFQ010000002.1"/>
</dbReference>
<reference evidence="6" key="1">
    <citation type="journal article" date="2019" name="Int. J. Syst. Evol. Microbiol.">
        <title>The Global Catalogue of Microorganisms (GCM) 10K type strain sequencing project: providing services to taxonomists for standard genome sequencing and annotation.</title>
        <authorList>
            <consortium name="The Broad Institute Genomics Platform"/>
            <consortium name="The Broad Institute Genome Sequencing Center for Infectious Disease"/>
            <person name="Wu L."/>
            <person name="Ma J."/>
        </authorList>
    </citation>
    <scope>NUCLEOTIDE SEQUENCE [LARGE SCALE GENOMIC DNA]</scope>
    <source>
        <strain evidence="6">CGMCC 1.12750</strain>
    </source>
</reference>
<evidence type="ECO:0000313" key="5">
    <source>
        <dbReference type="EMBL" id="MFC7703541.1"/>
    </source>
</evidence>
<dbReference type="InterPro" id="IPR036259">
    <property type="entry name" value="MFS_trans_sf"/>
</dbReference>
<evidence type="ECO:0000256" key="2">
    <source>
        <dbReference type="ARBA" id="ARBA00022989"/>
    </source>
</evidence>